<evidence type="ECO:0000256" key="6">
    <source>
        <dbReference type="SAM" id="Phobius"/>
    </source>
</evidence>
<organism evidence="7 8">
    <name type="scientific">Stereocaulon virgatum</name>
    <dbReference type="NCBI Taxonomy" id="373712"/>
    <lineage>
        <taxon>Eukaryota</taxon>
        <taxon>Fungi</taxon>
        <taxon>Dikarya</taxon>
        <taxon>Ascomycota</taxon>
        <taxon>Pezizomycotina</taxon>
        <taxon>Lecanoromycetes</taxon>
        <taxon>OSLEUM clade</taxon>
        <taxon>Lecanoromycetidae</taxon>
        <taxon>Lecanorales</taxon>
        <taxon>Lecanorineae</taxon>
        <taxon>Stereocaulaceae</taxon>
        <taxon>Stereocaulon</taxon>
    </lineage>
</organism>
<dbReference type="PANTHER" id="PTHR45649">
    <property type="entry name" value="AMINO-ACID PERMEASE BAT1"/>
    <property type="match status" value="1"/>
</dbReference>
<evidence type="ECO:0000256" key="3">
    <source>
        <dbReference type="ARBA" id="ARBA00022692"/>
    </source>
</evidence>
<comment type="subcellular location">
    <subcellularLocation>
        <location evidence="1">Membrane</location>
        <topology evidence="1">Multi-pass membrane protein</topology>
    </subcellularLocation>
</comment>
<protein>
    <recommendedName>
        <fullName evidence="9">Amino acid transporter</fullName>
    </recommendedName>
</protein>
<gene>
    <name evidence="7" type="ORF">N7G274_009737</name>
</gene>
<reference evidence="7 8" key="1">
    <citation type="submission" date="2024-09" db="EMBL/GenBank/DDBJ databases">
        <title>Rethinking Asexuality: The Enigmatic Case of Functional Sexual Genes in Lepraria (Stereocaulaceae).</title>
        <authorList>
            <person name="Doellman M."/>
            <person name="Sun Y."/>
            <person name="Barcenas-Pena A."/>
            <person name="Lumbsch H.T."/>
            <person name="Grewe F."/>
        </authorList>
    </citation>
    <scope>NUCLEOTIDE SEQUENCE [LARGE SCALE GENOMIC DNA]</scope>
    <source>
        <strain evidence="7 8">Mercado 3170</strain>
    </source>
</reference>
<keyword evidence="5 6" id="KW-0472">Membrane</keyword>
<sequence>MNMDRGHELDTIDDKVMQKSPYHSEIEPVTKEERDAHVLARLGKKSVLERRFGFISILGFTCTILITWEGSLILFTTGLTNGGSAGLVYGYLFVWIGTIAVFTTMAEMASMAPTAGGQYHWISMLAPPSTRNFMSYIMGWLVICGWQAILAGGGYLAGTMIEALIQLNHAEYVPQLWQGTLLFWATVVVAVFINTVTSSVLPKIEAFILVVHVVGFFAVLIPIVYLAPNKASAHDVFTVFSNGGGWPTQGLSFFVGLVGSVFAMFGCDSAVHMAEEIRNAEVVVPWSMLATTILNGALGLGIVIAVLFVTTDITSALSSPTGTLGYPFMQIFYDATGSKAGASVMIAVVILMDAAGTIAFLATASRLIWAFARDRGLPGWRIVSKLQPKTAIPMLAVIITSSIACLIGLINIGSSTAFNDVISLGVSSLYASYIITESFLLWRRCTGAIRMPTDISNDTGEANQLVWGPFHLPGMFGILVNTFAVVFGIIIFFFSFWPIATPVTAVHMNFSVLMTGSVVLFAIFYYAFWARKTYKGPIVEITPYTMHAASAVGSVT</sequence>
<dbReference type="PANTHER" id="PTHR45649:SF1">
    <property type="entry name" value="TRANSPORTER, PUTATIVE (EUROFUNG)-RELATED"/>
    <property type="match status" value="1"/>
</dbReference>
<feature type="transmembrane region" description="Helical" evidence="6">
    <location>
        <begin position="88"/>
        <end position="112"/>
    </location>
</feature>
<accession>A0ABR3ZZE6</accession>
<keyword evidence="3 6" id="KW-0812">Transmembrane</keyword>
<feature type="transmembrane region" description="Helical" evidence="6">
    <location>
        <begin position="52"/>
        <end position="76"/>
    </location>
</feature>
<keyword evidence="8" id="KW-1185">Reference proteome</keyword>
<keyword evidence="2" id="KW-0813">Transport</keyword>
<evidence type="ECO:0000256" key="2">
    <source>
        <dbReference type="ARBA" id="ARBA00022448"/>
    </source>
</evidence>
<feature type="transmembrane region" description="Helical" evidence="6">
    <location>
        <begin position="390"/>
        <end position="410"/>
    </location>
</feature>
<proteinExistence type="predicted"/>
<comment type="caution">
    <text evidence="7">The sequence shown here is derived from an EMBL/GenBank/DDBJ whole genome shotgun (WGS) entry which is preliminary data.</text>
</comment>
<feature type="transmembrane region" description="Helical" evidence="6">
    <location>
        <begin position="206"/>
        <end position="227"/>
    </location>
</feature>
<dbReference type="InterPro" id="IPR002293">
    <property type="entry name" value="AA/rel_permease1"/>
</dbReference>
<evidence type="ECO:0000256" key="1">
    <source>
        <dbReference type="ARBA" id="ARBA00004141"/>
    </source>
</evidence>
<feature type="transmembrane region" description="Helical" evidence="6">
    <location>
        <begin position="422"/>
        <end position="442"/>
    </location>
</feature>
<keyword evidence="4 6" id="KW-1133">Transmembrane helix</keyword>
<evidence type="ECO:0008006" key="9">
    <source>
        <dbReference type="Google" id="ProtNLM"/>
    </source>
</evidence>
<feature type="transmembrane region" description="Helical" evidence="6">
    <location>
        <begin position="478"/>
        <end position="500"/>
    </location>
</feature>
<evidence type="ECO:0000256" key="5">
    <source>
        <dbReference type="ARBA" id="ARBA00023136"/>
    </source>
</evidence>
<feature type="transmembrane region" description="Helical" evidence="6">
    <location>
        <begin position="133"/>
        <end position="156"/>
    </location>
</feature>
<evidence type="ECO:0000313" key="8">
    <source>
        <dbReference type="Proteomes" id="UP001590950"/>
    </source>
</evidence>
<dbReference type="EMBL" id="JBEFKJ010000040">
    <property type="protein sequence ID" value="KAL2037457.1"/>
    <property type="molecule type" value="Genomic_DNA"/>
</dbReference>
<feature type="transmembrane region" description="Helical" evidence="6">
    <location>
        <begin position="344"/>
        <end position="369"/>
    </location>
</feature>
<dbReference type="Gene3D" id="1.20.1740.10">
    <property type="entry name" value="Amino acid/polyamine transporter I"/>
    <property type="match status" value="1"/>
</dbReference>
<dbReference type="PIRSF" id="PIRSF006060">
    <property type="entry name" value="AA_transporter"/>
    <property type="match status" value="1"/>
</dbReference>
<feature type="transmembrane region" description="Helical" evidence="6">
    <location>
        <begin position="283"/>
        <end position="309"/>
    </location>
</feature>
<dbReference type="Pfam" id="PF13520">
    <property type="entry name" value="AA_permease_2"/>
    <property type="match status" value="1"/>
</dbReference>
<feature type="transmembrane region" description="Helical" evidence="6">
    <location>
        <begin position="251"/>
        <end position="271"/>
    </location>
</feature>
<feature type="transmembrane region" description="Helical" evidence="6">
    <location>
        <begin position="506"/>
        <end position="528"/>
    </location>
</feature>
<evidence type="ECO:0000256" key="4">
    <source>
        <dbReference type="ARBA" id="ARBA00022989"/>
    </source>
</evidence>
<dbReference type="Proteomes" id="UP001590950">
    <property type="component" value="Unassembled WGS sequence"/>
</dbReference>
<name>A0ABR3ZZE6_9LECA</name>
<evidence type="ECO:0000313" key="7">
    <source>
        <dbReference type="EMBL" id="KAL2037457.1"/>
    </source>
</evidence>
<feature type="transmembrane region" description="Helical" evidence="6">
    <location>
        <begin position="176"/>
        <end position="194"/>
    </location>
</feature>